<dbReference type="RefSeq" id="WP_046040249.1">
    <property type="nucleotide sequence ID" value="NZ_LACC01000013.1"/>
</dbReference>
<evidence type="ECO:0000259" key="4">
    <source>
        <dbReference type="Pfam" id="PF14870"/>
    </source>
</evidence>
<evidence type="ECO:0000256" key="1">
    <source>
        <dbReference type="ARBA" id="ARBA00022531"/>
    </source>
</evidence>
<dbReference type="EMBL" id="LACC01000013">
    <property type="protein sequence ID" value="KJZ46835.1"/>
    <property type="molecule type" value="Genomic_DNA"/>
</dbReference>
<keyword evidence="1" id="KW-0602">Photosynthesis</keyword>
<keyword evidence="3" id="KW-0732">Signal</keyword>
<dbReference type="SUPFAM" id="SSF110296">
    <property type="entry name" value="Oligoxyloglucan reducing end-specific cellobiohydrolase"/>
    <property type="match status" value="1"/>
</dbReference>
<dbReference type="OrthoDB" id="9813892at2"/>
<sequence>MCSYKNNMLQLAFGVVLGLSQGIAQAADYVDVLDLPASVSALAINSPLSGMTRAGGRVITVGQRGHILFSDDSGNHWQQAAVPASADLTAVNFPTTTQGWAVGNDGVVLHSSDAGATWRKQLDGRQIGALLVKHYTALASAEPGNEQWPLLVAEGQKLVDQGADKPLLDVWFANDKTGYVVGVFNLILRTDDGGLTWTPFQDRTDNPQGFHLNAIASTGDSLYIAGEQGLLLKWDDSAQRFNAVPTPYQGSFFGVLGKPGEVLIYGLRGNVLRSTDGGQSWTALDTGLHVSITAGLIDARGHYRLFTQGGQMLVSQGTGAQLHLVRQPAPTPVAGATQSAAGALVVAGSRGARTLSVDPALEP</sequence>
<keyword evidence="2" id="KW-0604">Photosystem II</keyword>
<dbReference type="GO" id="GO:0015979">
    <property type="term" value="P:photosynthesis"/>
    <property type="evidence" value="ECO:0007669"/>
    <property type="project" value="UniProtKB-KW"/>
</dbReference>
<evidence type="ECO:0000313" key="5">
    <source>
        <dbReference type="EMBL" id="KJZ46835.1"/>
    </source>
</evidence>
<dbReference type="GO" id="GO:0009523">
    <property type="term" value="C:photosystem II"/>
    <property type="evidence" value="ECO:0007669"/>
    <property type="project" value="UniProtKB-KW"/>
</dbReference>
<dbReference type="InterPro" id="IPR028203">
    <property type="entry name" value="PSII_CF48-like_dom"/>
</dbReference>
<accession>A0A0F4TS67</accession>
<dbReference type="AlphaFoldDB" id="A0A0F4TS67"/>
<comment type="caution">
    <text evidence="5">The sequence shown here is derived from an EMBL/GenBank/DDBJ whole genome shotgun (WGS) entry which is preliminary data.</text>
</comment>
<dbReference type="PANTHER" id="PTHR47199:SF2">
    <property type="entry name" value="PHOTOSYSTEM II STABILITY_ASSEMBLY FACTOR HCF136, CHLOROPLASTIC"/>
    <property type="match status" value="1"/>
</dbReference>
<dbReference type="GO" id="GO:0016787">
    <property type="term" value="F:hydrolase activity"/>
    <property type="evidence" value="ECO:0007669"/>
    <property type="project" value="UniProtKB-KW"/>
</dbReference>
<keyword evidence="5" id="KW-0378">Hydrolase</keyword>
<dbReference type="Gene3D" id="2.130.10.10">
    <property type="entry name" value="YVTN repeat-like/Quinoprotein amine dehydrogenase"/>
    <property type="match status" value="2"/>
</dbReference>
<protein>
    <submittedName>
        <fullName evidence="5">Glycosyl hydrolase</fullName>
    </submittedName>
</protein>
<dbReference type="PANTHER" id="PTHR47199">
    <property type="entry name" value="PHOTOSYSTEM II STABILITY/ASSEMBLY FACTOR HCF136, CHLOROPLASTIC"/>
    <property type="match status" value="1"/>
</dbReference>
<organism evidence="5 6">
    <name type="scientific">Pseudomonas fluorescens</name>
    <dbReference type="NCBI Taxonomy" id="294"/>
    <lineage>
        <taxon>Bacteria</taxon>
        <taxon>Pseudomonadati</taxon>
        <taxon>Pseudomonadota</taxon>
        <taxon>Gammaproteobacteria</taxon>
        <taxon>Pseudomonadales</taxon>
        <taxon>Pseudomonadaceae</taxon>
        <taxon>Pseudomonas</taxon>
    </lineage>
</organism>
<evidence type="ECO:0000313" key="6">
    <source>
        <dbReference type="Proteomes" id="UP000033588"/>
    </source>
</evidence>
<dbReference type="Pfam" id="PF14870">
    <property type="entry name" value="PSII_BNR"/>
    <property type="match status" value="2"/>
</dbReference>
<reference evidence="5 6" key="1">
    <citation type="submission" date="2015-03" db="EMBL/GenBank/DDBJ databases">
        <title>Comparative genomics of Pseudomonas insights into diversity of traits involved in vanlence and defense.</title>
        <authorList>
            <person name="Qin Y."/>
        </authorList>
    </citation>
    <scope>NUCLEOTIDE SEQUENCE [LARGE SCALE GENOMIC DNA]</scope>
    <source>
        <strain evidence="5 6">C8</strain>
    </source>
</reference>
<feature type="domain" description="Photosynthesis system II assembly factor Ycf48/Hcf136-like" evidence="4">
    <location>
        <begin position="159"/>
        <end position="287"/>
    </location>
</feature>
<evidence type="ECO:0000256" key="3">
    <source>
        <dbReference type="SAM" id="SignalP"/>
    </source>
</evidence>
<dbReference type="Proteomes" id="UP000033588">
    <property type="component" value="Unassembled WGS sequence"/>
</dbReference>
<dbReference type="PATRIC" id="fig|294.132.peg.1150"/>
<dbReference type="InterPro" id="IPR015943">
    <property type="entry name" value="WD40/YVTN_repeat-like_dom_sf"/>
</dbReference>
<feature type="chain" id="PRO_5002479339" evidence="3">
    <location>
        <begin position="27"/>
        <end position="363"/>
    </location>
</feature>
<name>A0A0F4TS67_PSEFL</name>
<feature type="domain" description="Photosynthesis system II assembly factor Ycf48/Hcf136-like" evidence="4">
    <location>
        <begin position="60"/>
        <end position="120"/>
    </location>
</feature>
<feature type="signal peptide" evidence="3">
    <location>
        <begin position="1"/>
        <end position="26"/>
    </location>
</feature>
<proteinExistence type="predicted"/>
<evidence type="ECO:0000256" key="2">
    <source>
        <dbReference type="ARBA" id="ARBA00023276"/>
    </source>
</evidence>
<gene>
    <name evidence="5" type="ORF">VC35_12005</name>
</gene>